<dbReference type="SUPFAM" id="SSF54909">
    <property type="entry name" value="Dimeric alpha+beta barrel"/>
    <property type="match status" value="1"/>
</dbReference>
<evidence type="ECO:0000313" key="2">
    <source>
        <dbReference type="EMBL" id="CBA29503.1"/>
    </source>
</evidence>
<organism evidence="2">
    <name type="scientific">Curvibacter symbiont subsp. Hydra magnipapillata</name>
    <dbReference type="NCBI Taxonomy" id="667019"/>
    <lineage>
        <taxon>Bacteria</taxon>
        <taxon>Pseudomonadati</taxon>
        <taxon>Pseudomonadota</taxon>
        <taxon>Betaproteobacteria</taxon>
        <taxon>Burkholderiales</taxon>
        <taxon>Comamonadaceae</taxon>
        <taxon>Curvibacter</taxon>
    </lineage>
</organism>
<accession>C9YAU6</accession>
<sequence>MATIDPSRESFSQLFVKTAPDKPVTMLNLLRFKERAEYTPERKETPCTGREAYARYTANALKAVQAAGGMVLWQGRACHALVAPADEVWDDVLLVQYPNAAAFMDMVRSPGYQAFVHHRSAGLADARLIAMQQ</sequence>
<proteinExistence type="predicted"/>
<evidence type="ECO:0000259" key="1">
    <source>
        <dbReference type="Pfam" id="PF07045"/>
    </source>
</evidence>
<dbReference type="Pfam" id="PF07045">
    <property type="entry name" value="DUF1330"/>
    <property type="match status" value="1"/>
</dbReference>
<name>C9YAU6_CURXX</name>
<feature type="domain" description="DUF1330" evidence="1">
    <location>
        <begin position="48"/>
        <end position="130"/>
    </location>
</feature>
<protein>
    <recommendedName>
        <fullName evidence="1">DUF1330 domain-containing protein</fullName>
    </recommendedName>
</protein>
<dbReference type="InterPro" id="IPR010753">
    <property type="entry name" value="DUF1330"/>
</dbReference>
<dbReference type="EMBL" id="FN543104">
    <property type="protein sequence ID" value="CBA29503.1"/>
    <property type="molecule type" value="Genomic_DNA"/>
</dbReference>
<dbReference type="PANTHER" id="PTHR40257">
    <property type="match status" value="1"/>
</dbReference>
<dbReference type="Gene3D" id="3.30.70.100">
    <property type="match status" value="1"/>
</dbReference>
<dbReference type="InterPro" id="IPR011008">
    <property type="entry name" value="Dimeric_a/b-barrel"/>
</dbReference>
<dbReference type="AlphaFoldDB" id="C9YAU6"/>
<dbReference type="PANTHER" id="PTHR40257:SF1">
    <property type="entry name" value="DUF1330 DOMAIN-CONTAINING PROTEIN"/>
    <property type="match status" value="1"/>
</dbReference>
<gene>
    <name evidence="2" type="ORF">Csp_A12470</name>
</gene>
<reference evidence="2" key="1">
    <citation type="journal article" date="2010" name="Nature">
        <title>The dynamic genome of Hydra.</title>
        <authorList>
            <person name="Chapman J.A."/>
            <person name="Kirkness E.F."/>
            <person name="Simakov O."/>
            <person name="Hampson S.E."/>
            <person name="Mitros T."/>
            <person name="Weinmaier T."/>
            <person name="Rattei T."/>
            <person name="Balasubramanian P.G."/>
            <person name="Borman J."/>
            <person name="Busam D."/>
            <person name="Disbennett K."/>
            <person name="Pfannkoch C."/>
            <person name="Sumin N."/>
            <person name="Sutton G."/>
            <person name="Viswanathan L."/>
            <person name="Walenz B."/>
            <person name="Goodstein D.M."/>
            <person name="Hellsten U."/>
            <person name="Kawashima T."/>
            <person name="Prochnik S.E."/>
            <person name="Putnam N.H."/>
            <person name="Shu S."/>
            <person name="Blumberg B."/>
            <person name="Dana C.E."/>
            <person name="Gee L."/>
            <person name="Kibler D.F."/>
            <person name="Law L."/>
            <person name="Lindgens D."/>
            <person name="Martinez D.E."/>
            <person name="Peng J."/>
            <person name="Wigge P.A."/>
            <person name="Bertulat B."/>
            <person name="Guder C."/>
            <person name="Nakamura Y."/>
            <person name="Ozbek S."/>
            <person name="Watanabe H."/>
            <person name="Khalturin K."/>
            <person name="Hemmrich G."/>
            <person name="Franke A."/>
            <person name="Augustin R."/>
            <person name="Fraune S."/>
            <person name="Hayakawa E."/>
            <person name="Hayakawa S."/>
            <person name="Hirose M."/>
            <person name="Hwang J."/>
            <person name="Ikeo K."/>
            <person name="Nishimiya-Fujisawa C."/>
            <person name="Ogura A."/>
            <person name="Takahashi T."/>
            <person name="Steinmetz P.R."/>
            <person name="Zhang X."/>
            <person name="Aufschnaiter R."/>
            <person name="Eder M.K."/>
            <person name="Gorny A.K."/>
            <person name="Salvenmoser W."/>
            <person name="Heimberg A.M."/>
            <person name="Wheeler B.M."/>
            <person name="Peterson K.J."/>
            <person name="Boettger A."/>
            <person name="Tischler P."/>
            <person name="Wolf A."/>
            <person name="Gojobori T."/>
            <person name="Remington K.A."/>
            <person name="Strausberg R.L."/>
            <person name="Venter J."/>
            <person name="Technau U."/>
            <person name="Hobmayer B."/>
            <person name="Bosch T.C."/>
            <person name="Holstein T.W."/>
            <person name="Fujisawa T."/>
            <person name="Bode H.R."/>
            <person name="David C.N."/>
            <person name="Rokhsar D.S."/>
            <person name="Steele R.E."/>
        </authorList>
    </citation>
    <scope>NUCLEOTIDE SEQUENCE</scope>
</reference>